<dbReference type="EnsemblMetazoa" id="GPPI037047-RA">
    <property type="protein sequence ID" value="GPPI037047-PA"/>
    <property type="gene ID" value="GPPI037047"/>
</dbReference>
<feature type="transmembrane region" description="Helical" evidence="1">
    <location>
        <begin position="280"/>
        <end position="305"/>
    </location>
</feature>
<accession>A0A1B0BQ36</accession>
<feature type="transmembrane region" description="Helical" evidence="1">
    <location>
        <begin position="181"/>
        <end position="205"/>
    </location>
</feature>
<dbReference type="Proteomes" id="UP000092460">
    <property type="component" value="Unassembled WGS sequence"/>
</dbReference>
<organism evidence="2 3">
    <name type="scientific">Glossina palpalis gambiensis</name>
    <dbReference type="NCBI Taxonomy" id="67801"/>
    <lineage>
        <taxon>Eukaryota</taxon>
        <taxon>Metazoa</taxon>
        <taxon>Ecdysozoa</taxon>
        <taxon>Arthropoda</taxon>
        <taxon>Hexapoda</taxon>
        <taxon>Insecta</taxon>
        <taxon>Pterygota</taxon>
        <taxon>Neoptera</taxon>
        <taxon>Endopterygota</taxon>
        <taxon>Diptera</taxon>
        <taxon>Brachycera</taxon>
        <taxon>Muscomorpha</taxon>
        <taxon>Hippoboscoidea</taxon>
        <taxon>Glossinidae</taxon>
        <taxon>Glossina</taxon>
    </lineage>
</organism>
<feature type="transmembrane region" description="Helical" evidence="1">
    <location>
        <begin position="134"/>
        <end position="161"/>
    </location>
</feature>
<name>A0A1B0BQ36_9MUSC</name>
<keyword evidence="1" id="KW-0472">Membrane</keyword>
<keyword evidence="3" id="KW-1185">Reference proteome</keyword>
<reference evidence="2" key="2">
    <citation type="submission" date="2020-05" db="UniProtKB">
        <authorList>
            <consortium name="EnsemblMetazoa"/>
        </authorList>
    </citation>
    <scope>IDENTIFICATION</scope>
    <source>
        <strain evidence="2">IAEA</strain>
    </source>
</reference>
<dbReference type="EMBL" id="JXJN01018363">
    <property type="status" value="NOT_ANNOTATED_CDS"/>
    <property type="molecule type" value="Genomic_DNA"/>
</dbReference>
<evidence type="ECO:0000313" key="3">
    <source>
        <dbReference type="Proteomes" id="UP000092460"/>
    </source>
</evidence>
<evidence type="ECO:0000313" key="2">
    <source>
        <dbReference type="EnsemblMetazoa" id="GPPI037047-PA"/>
    </source>
</evidence>
<proteinExistence type="predicted"/>
<keyword evidence="1" id="KW-1133">Transmembrane helix</keyword>
<protein>
    <submittedName>
        <fullName evidence="2">Uncharacterized protein</fullName>
    </submittedName>
</protein>
<keyword evidence="1" id="KW-0812">Transmembrane</keyword>
<sequence>MDKPVKPYQKSEAGLRLSTSSKLDRLYNRSLPLENEISTNNTFYCSRAARKTLSCRLERESIRRCVRLIRFFGVDGGLEVSAINLPLGVVSICNCWSFCAGDSFKVSNGSSRVEDDDDDNDDDNDDEFSEMYRIFAITFSMGCVTVMLVMVLIEMLCWHVLPISQEMSHRGRYFDDDVVAVAAVAAVVAVTADLGYCCVTACVLVGTRSNCKTGDAGEYFCSLNDSSEDTFISVRLRRSIILLRSRLLELVLVSTGDEPVLRALINHPSGLCLSFGLKSFIFISFVLFIFHVLQFLICEVNIYAITKTYWK</sequence>
<evidence type="ECO:0000256" key="1">
    <source>
        <dbReference type="SAM" id="Phobius"/>
    </source>
</evidence>
<reference evidence="3" key="1">
    <citation type="submission" date="2015-01" db="EMBL/GenBank/DDBJ databases">
        <authorList>
            <person name="Aksoy S."/>
            <person name="Warren W."/>
            <person name="Wilson R.K."/>
        </authorList>
    </citation>
    <scope>NUCLEOTIDE SEQUENCE [LARGE SCALE GENOMIC DNA]</scope>
    <source>
        <strain evidence="3">IAEA</strain>
    </source>
</reference>
<dbReference type="VEuPathDB" id="VectorBase:GPPI037047"/>
<dbReference type="AlphaFoldDB" id="A0A1B0BQ36"/>